<evidence type="ECO:0000313" key="5">
    <source>
        <dbReference type="Proteomes" id="UP000472272"/>
    </source>
</evidence>
<dbReference type="PANTHER" id="PTHR24271">
    <property type="entry name" value="KALLIKREIN-RELATED"/>
    <property type="match status" value="1"/>
</dbReference>
<keyword evidence="5" id="KW-1185">Reference proteome</keyword>
<feature type="domain" description="Peptidase S1" evidence="3">
    <location>
        <begin position="42"/>
        <end position="88"/>
    </location>
</feature>
<evidence type="ECO:0000256" key="2">
    <source>
        <dbReference type="SAM" id="MobiDB-lite"/>
    </source>
</evidence>
<keyword evidence="1" id="KW-1015">Disulfide bond</keyword>
<dbReference type="Ensembl" id="ENSPMRT00000024773.1">
    <property type="protein sequence ID" value="ENSPMRP00000023332.1"/>
    <property type="gene ID" value="ENSPMRG00000015147.1"/>
</dbReference>
<name>A0A670JK26_PODMU</name>
<dbReference type="InterPro" id="IPR043504">
    <property type="entry name" value="Peptidase_S1_PA_chymotrypsin"/>
</dbReference>
<dbReference type="GO" id="GO:0030141">
    <property type="term" value="C:secretory granule"/>
    <property type="evidence" value="ECO:0007669"/>
    <property type="project" value="TreeGrafter"/>
</dbReference>
<evidence type="ECO:0000313" key="4">
    <source>
        <dbReference type="Ensembl" id="ENSPMRP00000023332.1"/>
    </source>
</evidence>
<sequence>VGHGGVGGETPNYPRKQVLTPELEKSHHTKEFSCSLTPFLLLNLQGDSGSPLICNGVLHGLVSSGAVKCASKKNPAVFMEICKFRKWIEETMAENDTKAPAQG</sequence>
<dbReference type="Gene3D" id="2.40.10.10">
    <property type="entry name" value="Trypsin-like serine proteases"/>
    <property type="match status" value="1"/>
</dbReference>
<proteinExistence type="predicted"/>
<dbReference type="PANTHER" id="PTHR24271:SF48">
    <property type="entry name" value="KALLIKREIN-14"/>
    <property type="match status" value="1"/>
</dbReference>
<dbReference type="SUPFAM" id="SSF50494">
    <property type="entry name" value="Trypsin-like serine proteases"/>
    <property type="match status" value="1"/>
</dbReference>
<protein>
    <recommendedName>
        <fullName evidence="3">Peptidase S1 domain-containing protein</fullName>
    </recommendedName>
</protein>
<dbReference type="AlphaFoldDB" id="A0A670JK26"/>
<dbReference type="Proteomes" id="UP000472272">
    <property type="component" value="Chromosome 8"/>
</dbReference>
<evidence type="ECO:0000259" key="3">
    <source>
        <dbReference type="Pfam" id="PF00089"/>
    </source>
</evidence>
<reference evidence="4 5" key="1">
    <citation type="journal article" date="2019" name="Proc. Natl. Acad. Sci. U.S.A.">
        <title>Regulatory changes in pterin and carotenoid genes underlie balanced color polymorphisms in the wall lizard.</title>
        <authorList>
            <person name="Andrade P."/>
            <person name="Pinho C."/>
            <person name="Perez I de Lanuza G."/>
            <person name="Afonso S."/>
            <person name="Brejcha J."/>
            <person name="Rubin C.J."/>
            <person name="Wallerman O."/>
            <person name="Pereira P."/>
            <person name="Sabatino S.J."/>
            <person name="Bellati A."/>
            <person name="Pellitteri-Rosa D."/>
            <person name="Bosakova Z."/>
            <person name="Bunikis I."/>
            <person name="Carretero M.A."/>
            <person name="Feiner N."/>
            <person name="Marsik P."/>
            <person name="Pauperio F."/>
            <person name="Salvi D."/>
            <person name="Soler L."/>
            <person name="While G.M."/>
            <person name="Uller T."/>
            <person name="Font E."/>
            <person name="Andersson L."/>
            <person name="Carneiro M."/>
        </authorList>
    </citation>
    <scope>NUCLEOTIDE SEQUENCE</scope>
</reference>
<reference evidence="4" key="3">
    <citation type="submission" date="2025-09" db="UniProtKB">
        <authorList>
            <consortium name="Ensembl"/>
        </authorList>
    </citation>
    <scope>IDENTIFICATION</scope>
</reference>
<dbReference type="InterPro" id="IPR001254">
    <property type="entry name" value="Trypsin_dom"/>
</dbReference>
<reference evidence="4" key="2">
    <citation type="submission" date="2025-08" db="UniProtKB">
        <authorList>
            <consortium name="Ensembl"/>
        </authorList>
    </citation>
    <scope>IDENTIFICATION</scope>
</reference>
<accession>A0A670JK26</accession>
<feature type="region of interest" description="Disordered" evidence="2">
    <location>
        <begin position="1"/>
        <end position="24"/>
    </location>
</feature>
<dbReference type="GO" id="GO:0006508">
    <property type="term" value="P:proteolysis"/>
    <property type="evidence" value="ECO:0007669"/>
    <property type="project" value="InterPro"/>
</dbReference>
<dbReference type="Pfam" id="PF00089">
    <property type="entry name" value="Trypsin"/>
    <property type="match status" value="1"/>
</dbReference>
<evidence type="ECO:0000256" key="1">
    <source>
        <dbReference type="ARBA" id="ARBA00023157"/>
    </source>
</evidence>
<dbReference type="InterPro" id="IPR009003">
    <property type="entry name" value="Peptidase_S1_PA"/>
</dbReference>
<dbReference type="GO" id="GO:0004252">
    <property type="term" value="F:serine-type endopeptidase activity"/>
    <property type="evidence" value="ECO:0007669"/>
    <property type="project" value="InterPro"/>
</dbReference>
<organism evidence="4 5">
    <name type="scientific">Podarcis muralis</name>
    <name type="common">Wall lizard</name>
    <name type="synonym">Lacerta muralis</name>
    <dbReference type="NCBI Taxonomy" id="64176"/>
    <lineage>
        <taxon>Eukaryota</taxon>
        <taxon>Metazoa</taxon>
        <taxon>Chordata</taxon>
        <taxon>Craniata</taxon>
        <taxon>Vertebrata</taxon>
        <taxon>Euteleostomi</taxon>
        <taxon>Lepidosauria</taxon>
        <taxon>Squamata</taxon>
        <taxon>Bifurcata</taxon>
        <taxon>Unidentata</taxon>
        <taxon>Episquamata</taxon>
        <taxon>Laterata</taxon>
        <taxon>Lacertibaenia</taxon>
        <taxon>Lacertidae</taxon>
        <taxon>Podarcis</taxon>
    </lineage>
</organism>